<dbReference type="InterPro" id="IPR036770">
    <property type="entry name" value="Ankyrin_rpt-contain_sf"/>
</dbReference>
<name>A0ABR2H8C5_9EUKA</name>
<keyword evidence="2" id="KW-1185">Reference proteome</keyword>
<organism evidence="1 2">
    <name type="scientific">Tritrichomonas musculus</name>
    <dbReference type="NCBI Taxonomy" id="1915356"/>
    <lineage>
        <taxon>Eukaryota</taxon>
        <taxon>Metamonada</taxon>
        <taxon>Parabasalia</taxon>
        <taxon>Tritrichomonadida</taxon>
        <taxon>Tritrichomonadidae</taxon>
        <taxon>Tritrichomonas</taxon>
    </lineage>
</organism>
<dbReference type="PANTHER" id="PTHR24159">
    <property type="match status" value="1"/>
</dbReference>
<protein>
    <recommendedName>
        <fullName evidence="3">DUF3447 domain-containing protein</fullName>
    </recommendedName>
</protein>
<accession>A0ABR2H8C5</accession>
<gene>
    <name evidence="1" type="ORF">M9Y10_026047</name>
</gene>
<reference evidence="1 2" key="1">
    <citation type="submission" date="2024-04" db="EMBL/GenBank/DDBJ databases">
        <title>Tritrichomonas musculus Genome.</title>
        <authorList>
            <person name="Alves-Ferreira E."/>
            <person name="Grigg M."/>
            <person name="Lorenzi H."/>
            <person name="Galac M."/>
        </authorList>
    </citation>
    <scope>NUCLEOTIDE SEQUENCE [LARGE SCALE GENOMIC DNA]</scope>
    <source>
        <strain evidence="1 2">EAF2021</strain>
    </source>
</reference>
<dbReference type="Proteomes" id="UP001470230">
    <property type="component" value="Unassembled WGS sequence"/>
</dbReference>
<dbReference type="PANTHER" id="PTHR24159:SF5">
    <property type="entry name" value="ANK_REP_REGION DOMAIN-CONTAINING PROTEIN"/>
    <property type="match status" value="1"/>
</dbReference>
<proteinExistence type="predicted"/>
<dbReference type="SUPFAM" id="SSF48403">
    <property type="entry name" value="Ankyrin repeat"/>
    <property type="match status" value="1"/>
</dbReference>
<evidence type="ECO:0008006" key="3">
    <source>
        <dbReference type="Google" id="ProtNLM"/>
    </source>
</evidence>
<comment type="caution">
    <text evidence="1">The sequence shown here is derived from an EMBL/GenBank/DDBJ whole genome shotgun (WGS) entry which is preliminary data.</text>
</comment>
<sequence>MDFQKNLEIKKNIQNALIEYVDEGNEDSYDQLIKLISELKIEENPNELKDIIRLINTFYNNHHHTRDFFSRIDKLVLNYISNIQQLLSNKENFYICKFNFRFLLLLYQEKIISIEDYPKKSGLFRTFFYEKFHPDFSKVYEITGENYDLEKYEETRKIGENHLYICSLIRNDSIKEFISYVNKSNYPLSSRIKRSPFETNELLQGRGEVTLIQYAAFFGSIQVFQYLKMNEVELTPSLWLYAIHSNSPEMIHILEENNVPITELFEYVSHPIFARVDKKNASKGKILNALKELMNEAIKCHHNDIFNYLQNNFDLEKNTKEPKDDDEKEGKSFWNKMAGLFRKDDNKQKNNSSDNNMVNLSDEQLLYPSIFGSYNYSCFPEKIEDNLLFYYLVTYGYTSLVEYFLKEKDININALIIFTNF</sequence>
<evidence type="ECO:0000313" key="2">
    <source>
        <dbReference type="Proteomes" id="UP001470230"/>
    </source>
</evidence>
<evidence type="ECO:0000313" key="1">
    <source>
        <dbReference type="EMBL" id="KAK8842460.1"/>
    </source>
</evidence>
<dbReference type="EMBL" id="JAPFFF010000038">
    <property type="protein sequence ID" value="KAK8842460.1"/>
    <property type="molecule type" value="Genomic_DNA"/>
</dbReference>